<comment type="similarity">
    <text evidence="2">Belongs to the KAE1 / TsaD family. TsaB subfamily.</text>
</comment>
<keyword evidence="9" id="KW-1185">Reference proteome</keyword>
<dbReference type="InterPro" id="IPR043129">
    <property type="entry name" value="ATPase_NBD"/>
</dbReference>
<dbReference type="InterPro" id="IPR000905">
    <property type="entry name" value="Gcp-like_dom"/>
</dbReference>
<dbReference type="PANTHER" id="PTHR11735">
    <property type="entry name" value="TRNA N6-ADENOSINE THREONYLCARBAMOYLTRANSFERASE"/>
    <property type="match status" value="1"/>
</dbReference>
<evidence type="ECO:0000256" key="3">
    <source>
        <dbReference type="ARBA" id="ARBA00019012"/>
    </source>
</evidence>
<dbReference type="InterPro" id="IPR022496">
    <property type="entry name" value="T6A_TsaB"/>
</dbReference>
<evidence type="ECO:0000256" key="6">
    <source>
        <dbReference type="ARBA" id="ARBA00032446"/>
    </source>
</evidence>
<organism evidence="8 9">
    <name type="scientific">Nitrosomonas cryotolerans ATCC 49181</name>
    <dbReference type="NCBI Taxonomy" id="1131553"/>
    <lineage>
        <taxon>Bacteria</taxon>
        <taxon>Pseudomonadati</taxon>
        <taxon>Pseudomonadota</taxon>
        <taxon>Betaproteobacteria</taxon>
        <taxon>Nitrosomonadales</taxon>
        <taxon>Nitrosomonadaceae</taxon>
        <taxon>Nitrosomonas</taxon>
    </lineage>
</organism>
<dbReference type="AlphaFoldDB" id="A0A1N6H7G9"/>
<sequence length="248" mass="26998">MPLTIKRWLNECLVRISGYFIYLDTLKILAFDTSTEYCSAALWLDGKICNKEILAGRRHSELLLSMLQELLAESELSLTRLDGIAYGAGPGSFTGLRIACGVAQGLAFASNLAVVGVSTLEAVAQGAGHHQVVVALDARMGEIYHAAYMKLAESWKAVTAPTLCQPEQAPSLSDGHWIGCGSGFDVYSKELSALYGEHLLHIKRGMHPHAQEIAQLAVPKFVSKSAIDPMDATPIYIRNKIALKENER</sequence>
<proteinExistence type="inferred from homology"/>
<dbReference type="Pfam" id="PF00814">
    <property type="entry name" value="TsaD"/>
    <property type="match status" value="1"/>
</dbReference>
<dbReference type="STRING" id="44575.SAMN05216419_102014"/>
<comment type="subcellular location">
    <subcellularLocation>
        <location evidence="1">Cytoplasm</location>
    </subcellularLocation>
</comment>
<dbReference type="GO" id="GO:0005829">
    <property type="term" value="C:cytosol"/>
    <property type="evidence" value="ECO:0007669"/>
    <property type="project" value="TreeGrafter"/>
</dbReference>
<keyword evidence="4" id="KW-0963">Cytoplasm</keyword>
<dbReference type="eggNOG" id="COG1214">
    <property type="taxonomic scope" value="Bacteria"/>
</dbReference>
<evidence type="ECO:0000256" key="1">
    <source>
        <dbReference type="ARBA" id="ARBA00004496"/>
    </source>
</evidence>
<dbReference type="PANTHER" id="PTHR11735:SF11">
    <property type="entry name" value="TRNA THREONYLCARBAMOYLADENOSINE BIOSYNTHESIS PROTEIN TSAB"/>
    <property type="match status" value="1"/>
</dbReference>
<evidence type="ECO:0000256" key="5">
    <source>
        <dbReference type="ARBA" id="ARBA00022694"/>
    </source>
</evidence>
<dbReference type="FunFam" id="3.30.420.40:FF:000097">
    <property type="entry name" value="tRNA threonylcarbamoyladenosine biosynthesis protein TsaB"/>
    <property type="match status" value="1"/>
</dbReference>
<feature type="domain" description="Gcp-like" evidence="7">
    <location>
        <begin position="54"/>
        <end position="169"/>
    </location>
</feature>
<evidence type="ECO:0000256" key="4">
    <source>
        <dbReference type="ARBA" id="ARBA00022490"/>
    </source>
</evidence>
<evidence type="ECO:0000256" key="2">
    <source>
        <dbReference type="ARBA" id="ARBA00010493"/>
    </source>
</evidence>
<dbReference type="EMBL" id="FSRO01000001">
    <property type="protein sequence ID" value="SIO15734.1"/>
    <property type="molecule type" value="Genomic_DNA"/>
</dbReference>
<reference evidence="8 9" key="1">
    <citation type="submission" date="2016-12" db="EMBL/GenBank/DDBJ databases">
        <authorList>
            <person name="Song W.-J."/>
            <person name="Kurnit D.M."/>
        </authorList>
    </citation>
    <scope>NUCLEOTIDE SEQUENCE [LARGE SCALE GENOMIC DNA]</scope>
    <source>
        <strain evidence="8 9">ATCC 49181</strain>
    </source>
</reference>
<dbReference type="SUPFAM" id="SSF53067">
    <property type="entry name" value="Actin-like ATPase domain"/>
    <property type="match status" value="2"/>
</dbReference>
<evidence type="ECO:0000313" key="8">
    <source>
        <dbReference type="EMBL" id="SIO15734.1"/>
    </source>
</evidence>
<evidence type="ECO:0000313" key="9">
    <source>
        <dbReference type="Proteomes" id="UP000185062"/>
    </source>
</evidence>
<dbReference type="Proteomes" id="UP000185062">
    <property type="component" value="Unassembled WGS sequence"/>
</dbReference>
<dbReference type="CDD" id="cd24032">
    <property type="entry name" value="ASKHA_NBD_TsaB"/>
    <property type="match status" value="1"/>
</dbReference>
<dbReference type="NCBIfam" id="TIGR03725">
    <property type="entry name" value="T6A_YeaZ"/>
    <property type="match status" value="1"/>
</dbReference>
<evidence type="ECO:0000259" key="7">
    <source>
        <dbReference type="Pfam" id="PF00814"/>
    </source>
</evidence>
<gene>
    <name evidence="8" type="ORF">SAMN02743940_1055</name>
</gene>
<accession>A0A1N6H7G9</accession>
<dbReference type="RefSeq" id="WP_342742965.1">
    <property type="nucleotide sequence ID" value="NZ_FSRO01000001.1"/>
</dbReference>
<keyword evidence="5" id="KW-0819">tRNA processing</keyword>
<name>A0A1N6H7G9_9PROT</name>
<dbReference type="GO" id="GO:0002949">
    <property type="term" value="P:tRNA threonylcarbamoyladenosine modification"/>
    <property type="evidence" value="ECO:0007669"/>
    <property type="project" value="InterPro"/>
</dbReference>
<protein>
    <recommendedName>
        <fullName evidence="3">tRNA threonylcarbamoyladenosine biosynthesis protein TsaB</fullName>
    </recommendedName>
    <alternativeName>
        <fullName evidence="6">t(6)A37 threonylcarbamoyladenosine biosynthesis protein TsaB</fullName>
    </alternativeName>
</protein>
<dbReference type="Gene3D" id="3.30.420.40">
    <property type="match status" value="2"/>
</dbReference>